<sequence>MEAAKEAVSKEAAAVKAAEEARERAKAKAPKGRMAKEEFGMAVGEIVMSAAKKEAVPMEVRMQAHAQATAYMLMMILGWRWTLGGTWQADGGLEQRPRARAIHHPQSTSQPIDQSRPRAIHIS</sequence>
<feature type="region of interest" description="Disordered" evidence="1">
    <location>
        <begin position="1"/>
        <end position="34"/>
    </location>
</feature>
<evidence type="ECO:0000256" key="1">
    <source>
        <dbReference type="SAM" id="MobiDB-lite"/>
    </source>
</evidence>
<gene>
    <name evidence="2" type="ORF">CBRE1094_LOCUS18809</name>
</gene>
<evidence type="ECO:0000313" key="2">
    <source>
        <dbReference type="EMBL" id="CAD9458685.1"/>
    </source>
</evidence>
<proteinExistence type="predicted"/>
<accession>A0A7S2DM62</accession>
<name>A0A7S2DM62_9EUKA</name>
<reference evidence="2" key="1">
    <citation type="submission" date="2021-01" db="EMBL/GenBank/DDBJ databases">
        <authorList>
            <person name="Corre E."/>
            <person name="Pelletier E."/>
            <person name="Niang G."/>
            <person name="Scheremetjew M."/>
            <person name="Finn R."/>
            <person name="Kale V."/>
            <person name="Holt S."/>
            <person name="Cochrane G."/>
            <person name="Meng A."/>
            <person name="Brown T."/>
            <person name="Cohen L."/>
        </authorList>
    </citation>
    <scope>NUCLEOTIDE SEQUENCE</scope>
    <source>
        <strain evidence="2">UTEX LB 985</strain>
    </source>
</reference>
<protein>
    <submittedName>
        <fullName evidence="2">Uncharacterized protein</fullName>
    </submittedName>
</protein>
<dbReference type="AlphaFoldDB" id="A0A7S2DM62"/>
<organism evidence="2">
    <name type="scientific">Haptolina brevifila</name>
    <dbReference type="NCBI Taxonomy" id="156173"/>
    <lineage>
        <taxon>Eukaryota</taxon>
        <taxon>Haptista</taxon>
        <taxon>Haptophyta</taxon>
        <taxon>Prymnesiophyceae</taxon>
        <taxon>Prymnesiales</taxon>
        <taxon>Prymnesiaceae</taxon>
        <taxon>Haptolina</taxon>
    </lineage>
</organism>
<dbReference type="EMBL" id="HBGU01034392">
    <property type="protein sequence ID" value="CAD9458685.1"/>
    <property type="molecule type" value="Transcribed_RNA"/>
</dbReference>
<feature type="compositionally biased region" description="Basic and acidic residues" evidence="1">
    <location>
        <begin position="17"/>
        <end position="26"/>
    </location>
</feature>
<feature type="region of interest" description="Disordered" evidence="1">
    <location>
        <begin position="92"/>
        <end position="123"/>
    </location>
</feature>